<dbReference type="Proteomes" id="UP000193642">
    <property type="component" value="Unassembled WGS sequence"/>
</dbReference>
<dbReference type="InterPro" id="IPR027417">
    <property type="entry name" value="P-loop_NTPase"/>
</dbReference>
<evidence type="ECO:0000256" key="1">
    <source>
        <dbReference type="ARBA" id="ARBA00022741"/>
    </source>
</evidence>
<dbReference type="InterPro" id="IPR016478">
    <property type="entry name" value="GTPase_MTG1"/>
</dbReference>
<dbReference type="Gene3D" id="1.10.1580.10">
    <property type="match status" value="1"/>
</dbReference>
<dbReference type="PIRSF" id="PIRSF006230">
    <property type="entry name" value="MG442"/>
    <property type="match status" value="1"/>
</dbReference>
<evidence type="ECO:0000313" key="7">
    <source>
        <dbReference type="Proteomes" id="UP000193642"/>
    </source>
</evidence>
<keyword evidence="7" id="KW-1185">Reference proteome</keyword>
<feature type="binding site" evidence="4">
    <location>
        <position position="172"/>
    </location>
    <ligand>
        <name>GTP</name>
        <dbReference type="ChEBI" id="CHEBI:37565"/>
    </ligand>
</feature>
<dbReference type="Pfam" id="PF01926">
    <property type="entry name" value="MMR_HSR1"/>
    <property type="match status" value="1"/>
</dbReference>
<dbReference type="GO" id="GO:0003924">
    <property type="term" value="F:GTPase activity"/>
    <property type="evidence" value="ECO:0007669"/>
    <property type="project" value="TreeGrafter"/>
</dbReference>
<evidence type="ECO:0000313" key="6">
    <source>
        <dbReference type="EMBL" id="ORY50298.1"/>
    </source>
</evidence>
<dbReference type="AlphaFoldDB" id="A0A1Y2CTC0"/>
<dbReference type="SUPFAM" id="SSF52540">
    <property type="entry name" value="P-loop containing nucleoside triphosphate hydrolases"/>
    <property type="match status" value="1"/>
</dbReference>
<evidence type="ECO:0000256" key="2">
    <source>
        <dbReference type="ARBA" id="ARBA00023134"/>
    </source>
</evidence>
<dbReference type="PANTHER" id="PTHR45782:SF4">
    <property type="entry name" value="MITOCHONDRIAL RIBOSOME-ASSOCIATED GTPASE 1"/>
    <property type="match status" value="1"/>
</dbReference>
<protein>
    <recommendedName>
        <fullName evidence="3">Mitochondrial GTPase 1</fullName>
    </recommendedName>
</protein>
<keyword evidence="3" id="KW-0496">Mitochondrion</keyword>
<reference evidence="6 7" key="1">
    <citation type="submission" date="2016-07" db="EMBL/GenBank/DDBJ databases">
        <title>Pervasive Adenine N6-methylation of Active Genes in Fungi.</title>
        <authorList>
            <consortium name="DOE Joint Genome Institute"/>
            <person name="Mondo S.J."/>
            <person name="Dannebaum R.O."/>
            <person name="Kuo R.C."/>
            <person name="Labutti K."/>
            <person name="Haridas S."/>
            <person name="Kuo A."/>
            <person name="Salamov A."/>
            <person name="Ahrendt S.R."/>
            <person name="Lipzen A."/>
            <person name="Sullivan W."/>
            <person name="Andreopoulos W.B."/>
            <person name="Clum A."/>
            <person name="Lindquist E."/>
            <person name="Daum C."/>
            <person name="Ramamoorthy G.K."/>
            <person name="Gryganskyi A."/>
            <person name="Culley D."/>
            <person name="Magnuson J.K."/>
            <person name="James T.Y."/>
            <person name="O'Malley M.A."/>
            <person name="Stajich J.E."/>
            <person name="Spatafora J.W."/>
            <person name="Visel A."/>
            <person name="Grigoriev I.V."/>
        </authorList>
    </citation>
    <scope>NUCLEOTIDE SEQUENCE [LARGE SCALE GENOMIC DNA]</scope>
    <source>
        <strain evidence="6 7">JEL800</strain>
    </source>
</reference>
<dbReference type="GO" id="GO:0032543">
    <property type="term" value="P:mitochondrial translation"/>
    <property type="evidence" value="ECO:0007669"/>
    <property type="project" value="TreeGrafter"/>
</dbReference>
<name>A0A1Y2CTC0_9FUNG</name>
<dbReference type="STRING" id="329046.A0A1Y2CTC0"/>
<comment type="similarity">
    <text evidence="3">Belongs to the TRAFAC class YlqF/YawG GTPase family. MTG1 subfamily.</text>
</comment>
<dbReference type="EMBL" id="MCGO01000007">
    <property type="protein sequence ID" value="ORY50298.1"/>
    <property type="molecule type" value="Genomic_DNA"/>
</dbReference>
<organism evidence="6 7">
    <name type="scientific">Rhizoclosmatium globosum</name>
    <dbReference type="NCBI Taxonomy" id="329046"/>
    <lineage>
        <taxon>Eukaryota</taxon>
        <taxon>Fungi</taxon>
        <taxon>Fungi incertae sedis</taxon>
        <taxon>Chytridiomycota</taxon>
        <taxon>Chytridiomycota incertae sedis</taxon>
        <taxon>Chytridiomycetes</taxon>
        <taxon>Chytridiales</taxon>
        <taxon>Chytriomycetaceae</taxon>
        <taxon>Rhizoclosmatium</taxon>
    </lineage>
</organism>
<accession>A0A1Y2CTC0</accession>
<feature type="binding site" evidence="4">
    <location>
        <begin position="142"/>
        <end position="147"/>
    </location>
    <ligand>
        <name>GTP</name>
        <dbReference type="ChEBI" id="CHEBI:37565"/>
    </ligand>
</feature>
<gene>
    <name evidence="6" type="ORF">BCR33DRAFT_713124</name>
</gene>
<keyword evidence="1 3" id="KW-0547">Nucleotide-binding</keyword>
<dbReference type="InterPro" id="IPR023179">
    <property type="entry name" value="GTP-bd_ortho_bundle_sf"/>
</dbReference>
<sequence length="323" mass="35680">MASKLLFVPPPVSAILPWFPRHQQNALRLLRDGIHHIDLVLEVRDARIPLSSANAQFDEILGRRDRVILFNKTDLANPNMNKMLADGLAKHTSDPFLFTSTKPKNGATNPSLKKILTLLVTKINANPQKLSDMSIVVVGLPNVGKSSIINSLRHLGVKIHENPNIYLVDTPGVLNPQLKSPIQGLRVALVGSTKDALSNELAIAEYLLFRLNQSPVCIETYKKIFNLPDRAENIHEVLNAIVAAKNPIKSEYRFPAINSQAEASRAFINIFRKGVFGPLTLDDCSPDGMDSWFADSTSAVPRDVSLEREGARGKIIYVGAEER</sequence>
<dbReference type="GO" id="GO:0005525">
    <property type="term" value="F:GTP binding"/>
    <property type="evidence" value="ECO:0007669"/>
    <property type="project" value="UniProtKB-KW"/>
</dbReference>
<evidence type="ECO:0000259" key="5">
    <source>
        <dbReference type="Pfam" id="PF01926"/>
    </source>
</evidence>
<comment type="caution">
    <text evidence="6">The sequence shown here is derived from an EMBL/GenBank/DDBJ whole genome shotgun (WGS) entry which is preliminary data.</text>
</comment>
<comment type="function">
    <text evidence="3">Mitochondrial GTPase involved in assembly of the large ribosomal subunit. Plays a role in expression of the mitochondrial translational machinery.</text>
</comment>
<dbReference type="InterPro" id="IPR006073">
    <property type="entry name" value="GTP-bd"/>
</dbReference>
<feature type="domain" description="G" evidence="5">
    <location>
        <begin position="135"/>
        <end position="154"/>
    </location>
</feature>
<evidence type="ECO:0000256" key="3">
    <source>
        <dbReference type="PIRNR" id="PIRNR006230"/>
    </source>
</evidence>
<dbReference type="PANTHER" id="PTHR45782">
    <property type="entry name" value="MITOCHONDRIAL RIBOSOME-ASSOCIATED GTPASE 1"/>
    <property type="match status" value="1"/>
</dbReference>
<dbReference type="Gene3D" id="3.40.50.300">
    <property type="entry name" value="P-loop containing nucleotide triphosphate hydrolases"/>
    <property type="match status" value="1"/>
</dbReference>
<dbReference type="GO" id="GO:0005743">
    <property type="term" value="C:mitochondrial inner membrane"/>
    <property type="evidence" value="ECO:0007669"/>
    <property type="project" value="UniProtKB-SubCell"/>
</dbReference>
<proteinExistence type="inferred from homology"/>
<evidence type="ECO:0000256" key="4">
    <source>
        <dbReference type="PIRSR" id="PIRSR006230-1"/>
    </source>
</evidence>
<feature type="binding site" evidence="4">
    <location>
        <begin position="71"/>
        <end position="74"/>
    </location>
    <ligand>
        <name>GTP</name>
        <dbReference type="ChEBI" id="CHEBI:37565"/>
    </ligand>
</feature>
<dbReference type="OrthoDB" id="269151at2759"/>
<comment type="subcellular location">
    <subcellularLocation>
        <location evidence="3">Mitochondrion inner membrane</location>
        <topology evidence="3">Peripheral membrane protein</topology>
    </subcellularLocation>
</comment>
<keyword evidence="2 3" id="KW-0342">GTP-binding</keyword>